<protein>
    <recommendedName>
        <fullName evidence="4">Disease resistance N-terminal domain-containing protein</fullName>
    </recommendedName>
</protein>
<sequence length="113" mass="12747">MKGLETASKPLQRLMLLLDSGLPHGVKKDLEKLSQTFSTILLVLDDAEKKQIKKKFIRAWLRQLKDAAYEAEDIIDDLALELPRLESDVGESKHVTPSQLCLIAKTNLCFVTK</sequence>
<gene>
    <name evidence="5" type="ORF">IFM89_005996</name>
</gene>
<feature type="domain" description="Disease resistance N-terminal" evidence="4">
    <location>
        <begin position="12"/>
        <end position="91"/>
    </location>
</feature>
<keyword evidence="6" id="KW-1185">Reference proteome</keyword>
<proteinExistence type="predicted"/>
<dbReference type="EMBL" id="JADFTS010000003">
    <property type="protein sequence ID" value="KAF9613194.1"/>
    <property type="molecule type" value="Genomic_DNA"/>
</dbReference>
<reference evidence="5 6" key="1">
    <citation type="submission" date="2020-10" db="EMBL/GenBank/DDBJ databases">
        <title>The Coptis chinensis genome and diversification of protoberbering-type alkaloids.</title>
        <authorList>
            <person name="Wang B."/>
            <person name="Shu S."/>
            <person name="Song C."/>
            <person name="Liu Y."/>
        </authorList>
    </citation>
    <scope>NUCLEOTIDE SEQUENCE [LARGE SCALE GENOMIC DNA]</scope>
    <source>
        <strain evidence="5">HL-2020</strain>
        <tissue evidence="5">Leaf</tissue>
    </source>
</reference>
<dbReference type="Proteomes" id="UP000631114">
    <property type="component" value="Unassembled WGS sequence"/>
</dbReference>
<evidence type="ECO:0000259" key="4">
    <source>
        <dbReference type="Pfam" id="PF18052"/>
    </source>
</evidence>
<organism evidence="5 6">
    <name type="scientific">Coptis chinensis</name>
    <dbReference type="NCBI Taxonomy" id="261450"/>
    <lineage>
        <taxon>Eukaryota</taxon>
        <taxon>Viridiplantae</taxon>
        <taxon>Streptophyta</taxon>
        <taxon>Embryophyta</taxon>
        <taxon>Tracheophyta</taxon>
        <taxon>Spermatophyta</taxon>
        <taxon>Magnoliopsida</taxon>
        <taxon>Ranunculales</taxon>
        <taxon>Ranunculaceae</taxon>
        <taxon>Coptidoideae</taxon>
        <taxon>Coptis</taxon>
    </lineage>
</organism>
<keyword evidence="1" id="KW-0677">Repeat</keyword>
<accession>A0A835M409</accession>
<keyword evidence="3" id="KW-0611">Plant defense</keyword>
<dbReference type="InterPro" id="IPR041118">
    <property type="entry name" value="Rx_N"/>
</dbReference>
<dbReference type="OrthoDB" id="670616at2759"/>
<name>A0A835M409_9MAGN</name>
<dbReference type="AlphaFoldDB" id="A0A835M409"/>
<evidence type="ECO:0000256" key="2">
    <source>
        <dbReference type="ARBA" id="ARBA00022741"/>
    </source>
</evidence>
<comment type="caution">
    <text evidence="5">The sequence shown here is derived from an EMBL/GenBank/DDBJ whole genome shotgun (WGS) entry which is preliminary data.</text>
</comment>
<evidence type="ECO:0000256" key="1">
    <source>
        <dbReference type="ARBA" id="ARBA00022737"/>
    </source>
</evidence>
<dbReference type="Gene3D" id="1.20.5.4130">
    <property type="match status" value="1"/>
</dbReference>
<evidence type="ECO:0000313" key="5">
    <source>
        <dbReference type="EMBL" id="KAF9613194.1"/>
    </source>
</evidence>
<evidence type="ECO:0000313" key="6">
    <source>
        <dbReference type="Proteomes" id="UP000631114"/>
    </source>
</evidence>
<keyword evidence="2" id="KW-0547">Nucleotide-binding</keyword>
<dbReference type="GO" id="GO:0006952">
    <property type="term" value="P:defense response"/>
    <property type="evidence" value="ECO:0007669"/>
    <property type="project" value="UniProtKB-KW"/>
</dbReference>
<evidence type="ECO:0000256" key="3">
    <source>
        <dbReference type="ARBA" id="ARBA00022821"/>
    </source>
</evidence>
<dbReference type="Pfam" id="PF18052">
    <property type="entry name" value="Rx_N"/>
    <property type="match status" value="1"/>
</dbReference>
<dbReference type="GO" id="GO:0000166">
    <property type="term" value="F:nucleotide binding"/>
    <property type="evidence" value="ECO:0007669"/>
    <property type="project" value="UniProtKB-KW"/>
</dbReference>